<keyword evidence="2" id="KW-1185">Reference proteome</keyword>
<dbReference type="EnsemblMetazoa" id="tetur14g02660.1">
    <property type="protein sequence ID" value="tetur14g02660.1"/>
    <property type="gene ID" value="tetur14g02660"/>
</dbReference>
<reference evidence="1" key="2">
    <citation type="submission" date="2015-06" db="UniProtKB">
        <authorList>
            <consortium name="EnsemblMetazoa"/>
        </authorList>
    </citation>
    <scope>IDENTIFICATION</scope>
</reference>
<dbReference type="AlphaFoldDB" id="T1KLJ5"/>
<accession>T1KLJ5</accession>
<dbReference type="EMBL" id="CAEY01000211">
    <property type="status" value="NOT_ANNOTATED_CDS"/>
    <property type="molecule type" value="Genomic_DNA"/>
</dbReference>
<protein>
    <submittedName>
        <fullName evidence="1">Uncharacterized protein</fullName>
    </submittedName>
</protein>
<name>T1KLJ5_TETUR</name>
<organism evidence="1 2">
    <name type="scientific">Tetranychus urticae</name>
    <name type="common">Two-spotted spider mite</name>
    <dbReference type="NCBI Taxonomy" id="32264"/>
    <lineage>
        <taxon>Eukaryota</taxon>
        <taxon>Metazoa</taxon>
        <taxon>Ecdysozoa</taxon>
        <taxon>Arthropoda</taxon>
        <taxon>Chelicerata</taxon>
        <taxon>Arachnida</taxon>
        <taxon>Acari</taxon>
        <taxon>Acariformes</taxon>
        <taxon>Trombidiformes</taxon>
        <taxon>Prostigmata</taxon>
        <taxon>Eleutherengona</taxon>
        <taxon>Raphignathae</taxon>
        <taxon>Tetranychoidea</taxon>
        <taxon>Tetranychidae</taxon>
        <taxon>Tetranychus</taxon>
    </lineage>
</organism>
<dbReference type="HOGENOM" id="CLU_3052937_0_0_1"/>
<evidence type="ECO:0000313" key="2">
    <source>
        <dbReference type="Proteomes" id="UP000015104"/>
    </source>
</evidence>
<dbReference type="Proteomes" id="UP000015104">
    <property type="component" value="Unassembled WGS sequence"/>
</dbReference>
<proteinExistence type="predicted"/>
<reference evidence="2" key="1">
    <citation type="submission" date="2011-08" db="EMBL/GenBank/DDBJ databases">
        <authorList>
            <person name="Rombauts S."/>
        </authorList>
    </citation>
    <scope>NUCLEOTIDE SEQUENCE</scope>
    <source>
        <strain evidence="2">London</strain>
    </source>
</reference>
<sequence>MRRHQYGYPMISYLESCLTRIVSFKVPFLLIFNHLDSYSLPNQPPTFILEERIF</sequence>
<evidence type="ECO:0000313" key="1">
    <source>
        <dbReference type="EnsemblMetazoa" id="tetur14g02660.1"/>
    </source>
</evidence>